<organism evidence="1 2">
    <name type="scientific">Mytilus coruscus</name>
    <name type="common">Sea mussel</name>
    <dbReference type="NCBI Taxonomy" id="42192"/>
    <lineage>
        <taxon>Eukaryota</taxon>
        <taxon>Metazoa</taxon>
        <taxon>Spiralia</taxon>
        <taxon>Lophotrochozoa</taxon>
        <taxon>Mollusca</taxon>
        <taxon>Bivalvia</taxon>
        <taxon>Autobranchia</taxon>
        <taxon>Pteriomorphia</taxon>
        <taxon>Mytilida</taxon>
        <taxon>Mytiloidea</taxon>
        <taxon>Mytilidae</taxon>
        <taxon>Mytilinae</taxon>
        <taxon>Mytilus</taxon>
    </lineage>
</organism>
<reference evidence="1 2" key="1">
    <citation type="submission" date="2020-06" db="EMBL/GenBank/DDBJ databases">
        <authorList>
            <person name="Li R."/>
            <person name="Bekaert M."/>
        </authorList>
    </citation>
    <scope>NUCLEOTIDE SEQUENCE [LARGE SCALE GENOMIC DNA]</scope>
    <source>
        <strain evidence="2">wild</strain>
    </source>
</reference>
<evidence type="ECO:0000313" key="2">
    <source>
        <dbReference type="Proteomes" id="UP000507470"/>
    </source>
</evidence>
<dbReference type="EMBL" id="CACVKT020007650">
    <property type="protein sequence ID" value="CAC5409956.1"/>
    <property type="molecule type" value="Genomic_DNA"/>
</dbReference>
<keyword evidence="2" id="KW-1185">Reference proteome</keyword>
<dbReference type="Proteomes" id="UP000507470">
    <property type="component" value="Unassembled WGS sequence"/>
</dbReference>
<name>A0A6J8DPG4_MYTCO</name>
<protein>
    <submittedName>
        <fullName evidence="1">Uncharacterized protein</fullName>
    </submittedName>
</protein>
<dbReference type="OrthoDB" id="7476844at2759"/>
<dbReference type="AlphaFoldDB" id="A0A6J8DPG4"/>
<accession>A0A6J8DPG4</accession>
<gene>
    <name evidence="1" type="ORF">MCOR_43167</name>
</gene>
<evidence type="ECO:0000313" key="1">
    <source>
        <dbReference type="EMBL" id="CAC5409956.1"/>
    </source>
</evidence>
<proteinExistence type="predicted"/>
<sequence>MENPSMEIFHRLIRRNRGSSVVKTSCLEIDNTEVNDPDKQRGCFMKYFEDLAIPKDDEKYFELFTIRHKLISELCSNSKDTFEPFTENEIQNGINHLHTGKAIDEFDICAEQLKAAGDILVPIITRTFNSILCNGAFLEVLKPGILTPILEKLKDPLR</sequence>